<dbReference type="RefSeq" id="WP_263072402.1">
    <property type="nucleotide sequence ID" value="NZ_JAOUSF010000002.1"/>
</dbReference>
<evidence type="ECO:0008006" key="3">
    <source>
        <dbReference type="Google" id="ProtNLM"/>
    </source>
</evidence>
<accession>A0AAE3IRD5</accession>
<proteinExistence type="predicted"/>
<organism evidence="1 2">
    <name type="scientific">Perspicuibacillus lycopersici</name>
    <dbReference type="NCBI Taxonomy" id="1325689"/>
    <lineage>
        <taxon>Bacteria</taxon>
        <taxon>Bacillati</taxon>
        <taxon>Bacillota</taxon>
        <taxon>Bacilli</taxon>
        <taxon>Bacillales</taxon>
        <taxon>Bacillaceae</taxon>
        <taxon>Perspicuibacillus</taxon>
    </lineage>
</organism>
<dbReference type="EMBL" id="JAOUSF010000002">
    <property type="protein sequence ID" value="MCU9613190.1"/>
    <property type="molecule type" value="Genomic_DNA"/>
</dbReference>
<dbReference type="Gene3D" id="3.90.550.10">
    <property type="entry name" value="Spore Coat Polysaccharide Biosynthesis Protein SpsA, Chain A"/>
    <property type="match status" value="1"/>
</dbReference>
<reference evidence="1" key="1">
    <citation type="submission" date="2022-10" db="EMBL/GenBank/DDBJ databases">
        <title>Description of Fervidibacillus gen. nov. in the family Fervidibacillaceae fam. nov. with two species, Fervidibacillus albus sp. nov., and Fervidibacillus halotolerans sp. nov., isolated from tidal flat sediments.</title>
        <authorList>
            <person name="Kwon K.K."/>
            <person name="Yang S.-H."/>
        </authorList>
    </citation>
    <scope>NUCLEOTIDE SEQUENCE</scope>
    <source>
        <strain evidence="1">JCM 19140</strain>
    </source>
</reference>
<dbReference type="Proteomes" id="UP001209318">
    <property type="component" value="Unassembled WGS sequence"/>
</dbReference>
<evidence type="ECO:0000313" key="1">
    <source>
        <dbReference type="EMBL" id="MCU9613190.1"/>
    </source>
</evidence>
<comment type="caution">
    <text evidence="1">The sequence shown here is derived from an EMBL/GenBank/DDBJ whole genome shotgun (WGS) entry which is preliminary data.</text>
</comment>
<dbReference type="InterPro" id="IPR029044">
    <property type="entry name" value="Nucleotide-diphossugar_trans"/>
</dbReference>
<sequence length="311" mass="36549">MAESIGRPLLSLCIPTNGVLEWVIPVLNSIYEQKIEESLFEVVITDNGNNFDFESKIREFSRNYSNLIYKKTDAIQFQNQIESFKLANGYFIKFVNHRAVLVEGSLEYLIRFVQNHSDRKPITFFANGSLKKNYLPLQNFNEFVKAMGYYSSWSAGLGVWKEDFLSLEQDIPYNKLFPHLTILFDKKNRDEYIVDNKNLFNEIKTDNTKKGKYNLFFAFAVEYPSVILDLYRQNYISLDTYRHVKDCILSFIAELYFSYIVLKKPCSYELSNSKELMEVYYSVARVQKRIVVLYTSRALKKLARFFKGGNR</sequence>
<protein>
    <recommendedName>
        <fullName evidence="3">Glycosyltransferase 2-like domain-containing protein</fullName>
    </recommendedName>
</protein>
<name>A0AAE3IRD5_9BACI</name>
<dbReference type="AlphaFoldDB" id="A0AAE3IRD5"/>
<dbReference type="SUPFAM" id="SSF53448">
    <property type="entry name" value="Nucleotide-diphospho-sugar transferases"/>
    <property type="match status" value="1"/>
</dbReference>
<gene>
    <name evidence="1" type="ORF">OEV98_06445</name>
</gene>
<evidence type="ECO:0000313" key="2">
    <source>
        <dbReference type="Proteomes" id="UP001209318"/>
    </source>
</evidence>
<keyword evidence="2" id="KW-1185">Reference proteome</keyword>